<keyword evidence="1" id="KW-1133">Transmembrane helix</keyword>
<reference evidence="2" key="1">
    <citation type="submission" date="2024-03" db="EMBL/GenBank/DDBJ databases">
        <title>Complete genome sequence of Sulfurisphaera javensis strain KD-1.</title>
        <authorList>
            <person name="Sakai H."/>
            <person name="Nur N."/>
            <person name="Suwanto A."/>
            <person name="Kurosawa N."/>
        </authorList>
    </citation>
    <scope>NUCLEOTIDE SEQUENCE</scope>
    <source>
        <strain evidence="2">KD-1</strain>
    </source>
</reference>
<dbReference type="EMBL" id="AP031322">
    <property type="protein sequence ID" value="BFH72170.1"/>
    <property type="molecule type" value="Genomic_DNA"/>
</dbReference>
<sequence length="199" mass="21810">MNAVSAIEELFSNYKLIILTLIVAIIGGVITGIISLIFGFSLSVSSILGLYSPFSFIERLIILLIVGIFYMLALAISVYAYKRRWDISMAFSNLSIYLSDVIIAGIAIGLVMFIFSFIPIIGTLIEAFVFMGLSLSFSISERGRKIVDSMEDGFSSVSRILSKDPLSLLILYIASILSLIPILNIITIPYVAILSTMLT</sequence>
<organism evidence="2">
    <name type="scientific">Sulfurisphaera javensis</name>
    <dbReference type="NCBI Taxonomy" id="2049879"/>
    <lineage>
        <taxon>Archaea</taxon>
        <taxon>Thermoproteota</taxon>
        <taxon>Thermoprotei</taxon>
        <taxon>Sulfolobales</taxon>
        <taxon>Sulfolobaceae</taxon>
        <taxon>Sulfurisphaera</taxon>
    </lineage>
</organism>
<keyword evidence="1" id="KW-0472">Membrane</keyword>
<evidence type="ECO:0000313" key="2">
    <source>
        <dbReference type="EMBL" id="BFH72170.1"/>
    </source>
</evidence>
<protein>
    <submittedName>
        <fullName evidence="2">Uncharacterized protein</fullName>
    </submittedName>
</protein>
<name>A0AAT9GNB4_9CREN</name>
<feature type="transmembrane region" description="Helical" evidence="1">
    <location>
        <begin position="169"/>
        <end position="193"/>
    </location>
</feature>
<evidence type="ECO:0000256" key="1">
    <source>
        <dbReference type="SAM" id="Phobius"/>
    </source>
</evidence>
<dbReference type="AlphaFoldDB" id="A0AAT9GNB4"/>
<proteinExistence type="predicted"/>
<dbReference type="PRINTS" id="PR00173">
    <property type="entry name" value="EDTRNSPORT"/>
</dbReference>
<feature type="transmembrane region" description="Helical" evidence="1">
    <location>
        <begin position="94"/>
        <end position="114"/>
    </location>
</feature>
<dbReference type="KEGG" id="sjv:SJAV_01140"/>
<feature type="transmembrane region" description="Helical" evidence="1">
    <location>
        <begin position="120"/>
        <end position="140"/>
    </location>
</feature>
<dbReference type="RefSeq" id="WP_369610418.1">
    <property type="nucleotide sequence ID" value="NZ_AP031322.1"/>
</dbReference>
<keyword evidence="1" id="KW-0812">Transmembrane</keyword>
<feature type="transmembrane region" description="Helical" evidence="1">
    <location>
        <begin position="16"/>
        <end position="40"/>
    </location>
</feature>
<feature type="transmembrane region" description="Helical" evidence="1">
    <location>
        <begin position="60"/>
        <end position="82"/>
    </location>
</feature>
<dbReference type="GeneID" id="92353047"/>
<accession>A0AAT9GNB4</accession>
<gene>
    <name evidence="2" type="ORF">SJAV_01140</name>
</gene>